<evidence type="ECO:0000313" key="5">
    <source>
        <dbReference type="Proteomes" id="UP000199689"/>
    </source>
</evidence>
<name>A0A1G5VTU8_9FIRM</name>
<reference evidence="4 5" key="1">
    <citation type="submission" date="2016-10" db="EMBL/GenBank/DDBJ databases">
        <authorList>
            <person name="de Groot N.N."/>
        </authorList>
    </citation>
    <scope>NUCLEOTIDE SEQUENCE [LARGE SCALE GENOMIC DNA]</scope>
    <source>
        <strain evidence="4 5">DSM 15230</strain>
    </source>
</reference>
<organism evidence="4 5">
    <name type="scientific">Allisonella histaminiformans</name>
    <dbReference type="NCBI Taxonomy" id="209880"/>
    <lineage>
        <taxon>Bacteria</taxon>
        <taxon>Bacillati</taxon>
        <taxon>Bacillota</taxon>
        <taxon>Negativicutes</taxon>
        <taxon>Veillonellales</taxon>
        <taxon>Veillonellaceae</taxon>
        <taxon>Allisonella</taxon>
    </lineage>
</organism>
<feature type="domain" description="ANTAR" evidence="3">
    <location>
        <begin position="125"/>
        <end position="186"/>
    </location>
</feature>
<sequence length="197" mass="22147">MASYKIVIADDEVLSTMDLKEMLEEAGHEVVGVGTNGVEALNLVKKLKPDVAILDVKMPELDGLQAAKIIAHNHWAPVVLLTAFGDEEIIKKAGESMVFGYVMKPVEERNLFPALTIAVSQFRKRAEIVHHVQEMESEMAERKMLARAKGLLMEIYGLSENEAHRRIQVISMKRHMSITEVCQRIIKEIMAKQNKGK</sequence>
<dbReference type="Gene3D" id="3.40.50.2300">
    <property type="match status" value="1"/>
</dbReference>
<dbReference type="InterPro" id="IPR008327">
    <property type="entry name" value="Sig_transdc_resp-reg_antiterm"/>
</dbReference>
<dbReference type="AlphaFoldDB" id="A0A1G5VTU8"/>
<dbReference type="PANTHER" id="PTHR43367">
    <property type="match status" value="1"/>
</dbReference>
<accession>A0A1G5VTU8</accession>
<dbReference type="RefSeq" id="WP_091364250.1">
    <property type="nucleotide sequence ID" value="NZ_FMXA01000009.1"/>
</dbReference>
<dbReference type="SUPFAM" id="SSF52172">
    <property type="entry name" value="CheY-like"/>
    <property type="match status" value="1"/>
</dbReference>
<dbReference type="InterPro" id="IPR011006">
    <property type="entry name" value="CheY-like_superfamily"/>
</dbReference>
<dbReference type="GO" id="GO:0003723">
    <property type="term" value="F:RNA binding"/>
    <property type="evidence" value="ECO:0007669"/>
    <property type="project" value="InterPro"/>
</dbReference>
<dbReference type="InterPro" id="IPR005561">
    <property type="entry name" value="ANTAR"/>
</dbReference>
<dbReference type="GO" id="GO:0000160">
    <property type="term" value="P:phosphorelay signal transduction system"/>
    <property type="evidence" value="ECO:0007669"/>
    <property type="project" value="InterPro"/>
</dbReference>
<dbReference type="PANTHER" id="PTHR43367:SF1">
    <property type="entry name" value="TWO-COMPONENT RESPONSE REGULATOR-LIKE APRR6-RELATED"/>
    <property type="match status" value="1"/>
</dbReference>
<dbReference type="Proteomes" id="UP000199689">
    <property type="component" value="Unassembled WGS sequence"/>
</dbReference>
<dbReference type="InterPro" id="IPR001789">
    <property type="entry name" value="Sig_transdc_resp-reg_receiver"/>
</dbReference>
<dbReference type="EMBL" id="FMXA01000009">
    <property type="protein sequence ID" value="SDA49269.1"/>
    <property type="molecule type" value="Genomic_DNA"/>
</dbReference>
<dbReference type="OrthoDB" id="9808843at2"/>
<dbReference type="PROSITE" id="PS50110">
    <property type="entry name" value="RESPONSE_REGULATORY"/>
    <property type="match status" value="1"/>
</dbReference>
<dbReference type="SMART" id="SM00448">
    <property type="entry name" value="REC"/>
    <property type="match status" value="1"/>
</dbReference>
<dbReference type="InterPro" id="IPR036388">
    <property type="entry name" value="WH-like_DNA-bd_sf"/>
</dbReference>
<dbReference type="PROSITE" id="PS50921">
    <property type="entry name" value="ANTAR"/>
    <property type="match status" value="1"/>
</dbReference>
<protein>
    <submittedName>
        <fullName evidence="4">Response regulator receiver and ANTAR domain protein</fullName>
    </submittedName>
</protein>
<dbReference type="STRING" id="209880.SAMN02910343_00877"/>
<gene>
    <name evidence="4" type="ORF">SAMN02910343_00877</name>
</gene>
<feature type="modified residue" description="4-aspartylphosphate" evidence="1">
    <location>
        <position position="55"/>
    </location>
</feature>
<evidence type="ECO:0000313" key="4">
    <source>
        <dbReference type="EMBL" id="SDA49269.1"/>
    </source>
</evidence>
<proteinExistence type="predicted"/>
<evidence type="ECO:0000259" key="2">
    <source>
        <dbReference type="PROSITE" id="PS50110"/>
    </source>
</evidence>
<dbReference type="SMART" id="SM01012">
    <property type="entry name" value="ANTAR"/>
    <property type="match status" value="1"/>
</dbReference>
<dbReference type="PIRSF" id="PIRSF036382">
    <property type="entry name" value="RR_antiterm"/>
    <property type="match status" value="1"/>
</dbReference>
<keyword evidence="5" id="KW-1185">Reference proteome</keyword>
<dbReference type="Pfam" id="PF00072">
    <property type="entry name" value="Response_reg"/>
    <property type="match status" value="1"/>
</dbReference>
<dbReference type="Pfam" id="PF03861">
    <property type="entry name" value="ANTAR"/>
    <property type="match status" value="1"/>
</dbReference>
<evidence type="ECO:0000259" key="3">
    <source>
        <dbReference type="PROSITE" id="PS50921"/>
    </source>
</evidence>
<keyword evidence="1" id="KW-0597">Phosphoprotein</keyword>
<dbReference type="GeneID" id="87755904"/>
<dbReference type="Gene3D" id="1.10.10.10">
    <property type="entry name" value="Winged helix-like DNA-binding domain superfamily/Winged helix DNA-binding domain"/>
    <property type="match status" value="1"/>
</dbReference>
<evidence type="ECO:0000256" key="1">
    <source>
        <dbReference type="PROSITE-ProRule" id="PRU00169"/>
    </source>
</evidence>
<feature type="domain" description="Response regulatory" evidence="2">
    <location>
        <begin position="5"/>
        <end position="119"/>
    </location>
</feature>